<keyword evidence="3" id="KW-1185">Reference proteome</keyword>
<name>A0A4Z1IN07_9HELO</name>
<protein>
    <submittedName>
        <fullName evidence="2">Uncharacterized protein</fullName>
    </submittedName>
</protein>
<accession>A0A4Z1IN07</accession>
<dbReference type="EMBL" id="PQXN01000017">
    <property type="protein sequence ID" value="TGO62786.1"/>
    <property type="molecule type" value="Genomic_DNA"/>
</dbReference>
<evidence type="ECO:0000256" key="1">
    <source>
        <dbReference type="SAM" id="MobiDB-lite"/>
    </source>
</evidence>
<comment type="caution">
    <text evidence="2">The sequence shown here is derived from an EMBL/GenBank/DDBJ whole genome shotgun (WGS) entry which is preliminary data.</text>
</comment>
<feature type="compositionally biased region" description="Basic residues" evidence="1">
    <location>
        <begin position="1"/>
        <end position="10"/>
    </location>
</feature>
<evidence type="ECO:0000313" key="2">
    <source>
        <dbReference type="EMBL" id="TGO62786.1"/>
    </source>
</evidence>
<proteinExistence type="predicted"/>
<organism evidence="2 3">
    <name type="scientific">Botryotinia convoluta</name>
    <dbReference type="NCBI Taxonomy" id="54673"/>
    <lineage>
        <taxon>Eukaryota</taxon>
        <taxon>Fungi</taxon>
        <taxon>Dikarya</taxon>
        <taxon>Ascomycota</taxon>
        <taxon>Pezizomycotina</taxon>
        <taxon>Leotiomycetes</taxon>
        <taxon>Helotiales</taxon>
        <taxon>Sclerotiniaceae</taxon>
        <taxon>Botryotinia</taxon>
    </lineage>
</organism>
<dbReference type="AlphaFoldDB" id="A0A4Z1IN07"/>
<evidence type="ECO:0000313" key="3">
    <source>
        <dbReference type="Proteomes" id="UP000297527"/>
    </source>
</evidence>
<dbReference type="Proteomes" id="UP000297527">
    <property type="component" value="Unassembled WGS sequence"/>
</dbReference>
<feature type="region of interest" description="Disordered" evidence="1">
    <location>
        <begin position="1"/>
        <end position="91"/>
    </location>
</feature>
<sequence>MPPKAPRRQYQRSEQVMQVDDPGNHAFKAQPVKNGGKRSMKSKPIDLDSDDEQSRPPKKSRSVPSASKSRTRVAEPEEPLLKTRQESEELL</sequence>
<reference evidence="2 3" key="1">
    <citation type="submission" date="2017-12" db="EMBL/GenBank/DDBJ databases">
        <title>Comparative genomics of Botrytis spp.</title>
        <authorList>
            <person name="Valero-Jimenez C.A."/>
            <person name="Tapia P."/>
            <person name="Veloso J."/>
            <person name="Silva-Moreno E."/>
            <person name="Staats M."/>
            <person name="Valdes J.H."/>
            <person name="Van Kan J.A.L."/>
        </authorList>
    </citation>
    <scope>NUCLEOTIDE SEQUENCE [LARGE SCALE GENOMIC DNA]</scope>
    <source>
        <strain evidence="2 3">MUCL11595</strain>
    </source>
</reference>
<gene>
    <name evidence="2" type="ORF">BCON_0017g00270</name>
</gene>
<feature type="compositionally biased region" description="Basic and acidic residues" evidence="1">
    <location>
        <begin position="72"/>
        <end position="91"/>
    </location>
</feature>